<dbReference type="RefSeq" id="WP_100271244.1">
    <property type="nucleotide sequence ID" value="NZ_CP024445.1"/>
</dbReference>
<dbReference type="Proteomes" id="UP000229340">
    <property type="component" value="Plasmid pNP7-2"/>
</dbReference>
<organism evidence="1 2">
    <name type="scientific">Faucicola osloensis</name>
    <name type="common">Moraxella osloensis</name>
    <dbReference type="NCBI Taxonomy" id="34062"/>
    <lineage>
        <taxon>Bacteria</taxon>
        <taxon>Pseudomonadati</taxon>
        <taxon>Pseudomonadota</taxon>
        <taxon>Gammaproteobacteria</taxon>
        <taxon>Moraxellales</taxon>
        <taxon>Moraxellaceae</taxon>
        <taxon>Faucicola</taxon>
    </lineage>
</organism>
<dbReference type="Pfam" id="PF21983">
    <property type="entry name" value="NikA-like"/>
    <property type="match status" value="1"/>
</dbReference>
<keyword evidence="1" id="KW-0614">Plasmid</keyword>
<reference evidence="2" key="1">
    <citation type="submission" date="2017-10" db="EMBL/GenBank/DDBJ databases">
        <title>Complete genome sequence of Moraxella osloensis NP7 isolated from human skin.</title>
        <authorList>
            <person name="Lee K."/>
            <person name="Lim J.Y."/>
            <person name="Hwang I."/>
        </authorList>
    </citation>
    <scope>NUCLEOTIDE SEQUENCE [LARGE SCALE GENOMIC DNA]</scope>
    <source>
        <strain evidence="2">NP7</strain>
        <plasmid evidence="2">pnp7-2</plasmid>
    </source>
</reference>
<proteinExistence type="predicted"/>
<geneLocation type="plasmid" evidence="2">
    <name>pnp7-2</name>
</geneLocation>
<accession>A0A2D2LY66</accession>
<dbReference type="InterPro" id="IPR053842">
    <property type="entry name" value="NikA-like"/>
</dbReference>
<evidence type="ECO:0000313" key="2">
    <source>
        <dbReference type="Proteomes" id="UP000229340"/>
    </source>
</evidence>
<dbReference type="EMBL" id="CP024445">
    <property type="protein sequence ID" value="ATR79920.1"/>
    <property type="molecule type" value="Genomic_DNA"/>
</dbReference>
<name>A0A2D2LY66_FAUOS</name>
<evidence type="ECO:0000313" key="1">
    <source>
        <dbReference type="EMBL" id="ATR79920.1"/>
    </source>
</evidence>
<sequence>MPKILGDKRTKEIKIRLTDNEFAKLQQRRTKNLAGWLRDLALGAVPIRQADPALVRQVARIGSNLNQIARHANTEKKLDASVLSALNDSNRLLQALLEQHKN</sequence>
<dbReference type="AlphaFoldDB" id="A0A2D2LY66"/>
<gene>
    <name evidence="1" type="ORF">NP7_11250</name>
</gene>
<protein>
    <submittedName>
        <fullName evidence="1">Mobilization protein</fullName>
    </submittedName>
</protein>